<sequence>MILNVFFYCMSNVYYSDPLGWEDFSSLDLSLLDEEGSYIYDETTPLKACGDLVHNVPDPGKGKMKVTEEYEESSSQVKRRRMLQFNNTHIGDPFLCNELATTSFLNARDDSTVDILSEGLDQSSEGWISNCFNNGEAHLSSDDVYDFTSLRFITKLENFSDSLDDHIDITDFCNSAETPIVQDCPTPSPRIIFKGRKSFMHTPTKMTSSVAYPFALIKPCGVHGDVTLKDINQRIHTPPPKPEPAKEEDPMAAYPTSAFSGKPVVVKTKIRTEGGKGSITIMRTKG</sequence>
<dbReference type="PANTHER" id="PTHR33385:SF4">
    <property type="entry name" value="PROTEIN XRI1"/>
    <property type="match status" value="1"/>
</dbReference>
<dbReference type="Proteomes" id="UP000541444">
    <property type="component" value="Unassembled WGS sequence"/>
</dbReference>
<keyword evidence="3" id="KW-1185">Reference proteome</keyword>
<gene>
    <name evidence="2" type="ORF">GIB67_024553</name>
</gene>
<dbReference type="GO" id="GO:0007140">
    <property type="term" value="P:male meiotic nuclear division"/>
    <property type="evidence" value="ECO:0007669"/>
    <property type="project" value="InterPro"/>
</dbReference>
<reference evidence="2 3" key="1">
    <citation type="journal article" date="2020" name="IScience">
        <title>Genome Sequencing of the Endangered Kingdonia uniflora (Circaeasteraceae, Ranunculales) Reveals Potential Mechanisms of Evolutionary Specialization.</title>
        <authorList>
            <person name="Sun Y."/>
            <person name="Deng T."/>
            <person name="Zhang A."/>
            <person name="Moore M.J."/>
            <person name="Landis J.B."/>
            <person name="Lin N."/>
            <person name="Zhang H."/>
            <person name="Zhang X."/>
            <person name="Huang J."/>
            <person name="Zhang X."/>
            <person name="Sun H."/>
            <person name="Wang H."/>
        </authorList>
    </citation>
    <scope>NUCLEOTIDE SEQUENCE [LARGE SCALE GENOMIC DNA]</scope>
    <source>
        <strain evidence="2">TB1705</strain>
        <tissue evidence="2">Leaf</tissue>
    </source>
</reference>
<dbReference type="PANTHER" id="PTHR33385">
    <property type="entry name" value="PROTEIN XRI1"/>
    <property type="match status" value="1"/>
</dbReference>
<evidence type="ECO:0008006" key="4">
    <source>
        <dbReference type="Google" id="ProtNLM"/>
    </source>
</evidence>
<organism evidence="2 3">
    <name type="scientific">Kingdonia uniflora</name>
    <dbReference type="NCBI Taxonomy" id="39325"/>
    <lineage>
        <taxon>Eukaryota</taxon>
        <taxon>Viridiplantae</taxon>
        <taxon>Streptophyta</taxon>
        <taxon>Embryophyta</taxon>
        <taxon>Tracheophyta</taxon>
        <taxon>Spermatophyta</taxon>
        <taxon>Magnoliopsida</taxon>
        <taxon>Ranunculales</taxon>
        <taxon>Circaeasteraceae</taxon>
        <taxon>Kingdonia</taxon>
    </lineage>
</organism>
<dbReference type="AlphaFoldDB" id="A0A7J7LNT9"/>
<evidence type="ECO:0000256" key="1">
    <source>
        <dbReference type="SAM" id="MobiDB-lite"/>
    </source>
</evidence>
<feature type="region of interest" description="Disordered" evidence="1">
    <location>
        <begin position="235"/>
        <end position="257"/>
    </location>
</feature>
<dbReference type="InterPro" id="IPR039933">
    <property type="entry name" value="XRI1"/>
</dbReference>
<name>A0A7J7LNT9_9MAGN</name>
<accession>A0A7J7LNT9</accession>
<dbReference type="EMBL" id="JACGCM010002131">
    <property type="protein sequence ID" value="KAF6144326.1"/>
    <property type="molecule type" value="Genomic_DNA"/>
</dbReference>
<dbReference type="OrthoDB" id="1913204at2759"/>
<proteinExistence type="predicted"/>
<evidence type="ECO:0000313" key="2">
    <source>
        <dbReference type="EMBL" id="KAF6144326.1"/>
    </source>
</evidence>
<dbReference type="GO" id="GO:0007143">
    <property type="term" value="P:female meiotic nuclear division"/>
    <property type="evidence" value="ECO:0007669"/>
    <property type="project" value="InterPro"/>
</dbReference>
<comment type="caution">
    <text evidence="2">The sequence shown here is derived from an EMBL/GenBank/DDBJ whole genome shotgun (WGS) entry which is preliminary data.</text>
</comment>
<protein>
    <recommendedName>
        <fullName evidence="4">X-ray induced transcript 1</fullName>
    </recommendedName>
</protein>
<evidence type="ECO:0000313" key="3">
    <source>
        <dbReference type="Proteomes" id="UP000541444"/>
    </source>
</evidence>